<accession>A0A1G2SN79</accession>
<dbReference type="Gene3D" id="2.60.40.420">
    <property type="entry name" value="Cupredoxins - blue copper proteins"/>
    <property type="match status" value="1"/>
</dbReference>
<dbReference type="Pfam" id="PF00041">
    <property type="entry name" value="fn3"/>
    <property type="match status" value="1"/>
</dbReference>
<keyword evidence="2" id="KW-0472">Membrane</keyword>
<evidence type="ECO:0000313" key="5">
    <source>
        <dbReference type="Proteomes" id="UP000178168"/>
    </source>
</evidence>
<feature type="region of interest" description="Disordered" evidence="1">
    <location>
        <begin position="72"/>
        <end position="93"/>
    </location>
</feature>
<dbReference type="InterPro" id="IPR013783">
    <property type="entry name" value="Ig-like_fold"/>
</dbReference>
<feature type="compositionally biased region" description="Low complexity" evidence="1">
    <location>
        <begin position="49"/>
        <end position="59"/>
    </location>
</feature>
<dbReference type="AlphaFoldDB" id="A0A1G2SN79"/>
<keyword evidence="2" id="KW-0812">Transmembrane</keyword>
<dbReference type="Gene3D" id="2.60.40.10">
    <property type="entry name" value="Immunoglobulins"/>
    <property type="match status" value="1"/>
</dbReference>
<evidence type="ECO:0000313" key="4">
    <source>
        <dbReference type="EMBL" id="OHA86262.1"/>
    </source>
</evidence>
<feature type="compositionally biased region" description="Low complexity" evidence="1">
    <location>
        <begin position="72"/>
        <end position="89"/>
    </location>
</feature>
<evidence type="ECO:0000259" key="3">
    <source>
        <dbReference type="PROSITE" id="PS50853"/>
    </source>
</evidence>
<keyword evidence="2" id="KW-1133">Transmembrane helix</keyword>
<protein>
    <recommendedName>
        <fullName evidence="3">Fibronectin type-III domain-containing protein</fullName>
    </recommendedName>
</protein>
<dbReference type="PROSITE" id="PS50853">
    <property type="entry name" value="FN3"/>
    <property type="match status" value="1"/>
</dbReference>
<dbReference type="EMBL" id="MHUZ01000005">
    <property type="protein sequence ID" value="OHA86262.1"/>
    <property type="molecule type" value="Genomic_DNA"/>
</dbReference>
<dbReference type="STRING" id="1802730.A2591_01720"/>
<feature type="compositionally biased region" description="Polar residues" evidence="1">
    <location>
        <begin position="39"/>
        <end position="48"/>
    </location>
</feature>
<feature type="transmembrane region" description="Helical" evidence="2">
    <location>
        <begin position="5"/>
        <end position="25"/>
    </location>
</feature>
<feature type="compositionally biased region" description="Pro residues" evidence="1">
    <location>
        <begin position="207"/>
        <end position="234"/>
    </location>
</feature>
<proteinExistence type="predicted"/>
<name>A0A1G2SN79_9BACT</name>
<feature type="region of interest" description="Disordered" evidence="1">
    <location>
        <begin position="27"/>
        <end position="59"/>
    </location>
</feature>
<comment type="caution">
    <text evidence="4">The sequence shown here is derived from an EMBL/GenBank/DDBJ whole genome shotgun (WGS) entry which is preliminary data.</text>
</comment>
<dbReference type="CDD" id="cd00063">
    <property type="entry name" value="FN3"/>
    <property type="match status" value="1"/>
</dbReference>
<evidence type="ECO:0000256" key="1">
    <source>
        <dbReference type="SAM" id="MobiDB-lite"/>
    </source>
</evidence>
<dbReference type="SMART" id="SM00060">
    <property type="entry name" value="FN3"/>
    <property type="match status" value="1"/>
</dbReference>
<reference evidence="4 5" key="1">
    <citation type="journal article" date="2016" name="Nat. Commun.">
        <title>Thousands of microbial genomes shed light on interconnected biogeochemical processes in an aquifer system.</title>
        <authorList>
            <person name="Anantharaman K."/>
            <person name="Brown C.T."/>
            <person name="Hug L.A."/>
            <person name="Sharon I."/>
            <person name="Castelle C.J."/>
            <person name="Probst A.J."/>
            <person name="Thomas B.C."/>
            <person name="Singh A."/>
            <person name="Wilkins M.J."/>
            <person name="Karaoz U."/>
            <person name="Brodie E.L."/>
            <person name="Williams K.H."/>
            <person name="Hubbard S.S."/>
            <person name="Banfield J.F."/>
        </authorList>
    </citation>
    <scope>NUCLEOTIDE SEQUENCE [LARGE SCALE GENOMIC DNA]</scope>
</reference>
<feature type="region of interest" description="Disordered" evidence="1">
    <location>
        <begin position="207"/>
        <end position="251"/>
    </location>
</feature>
<dbReference type="SUPFAM" id="SSF49503">
    <property type="entry name" value="Cupredoxins"/>
    <property type="match status" value="1"/>
</dbReference>
<feature type="domain" description="Fibronectin type-III" evidence="3">
    <location>
        <begin position="91"/>
        <end position="179"/>
    </location>
</feature>
<evidence type="ECO:0000256" key="2">
    <source>
        <dbReference type="SAM" id="Phobius"/>
    </source>
</evidence>
<organism evidence="4 5">
    <name type="scientific">Candidatus Yonathbacteria bacterium RIFOXYD1_FULL_52_36</name>
    <dbReference type="NCBI Taxonomy" id="1802730"/>
    <lineage>
        <taxon>Bacteria</taxon>
        <taxon>Candidatus Yonathiibacteriota</taxon>
    </lineage>
</organism>
<dbReference type="Proteomes" id="UP000178168">
    <property type="component" value="Unassembled WGS sequence"/>
</dbReference>
<gene>
    <name evidence="4" type="ORF">A2591_01720</name>
</gene>
<dbReference type="SUPFAM" id="SSF49265">
    <property type="entry name" value="Fibronectin type III"/>
    <property type="match status" value="1"/>
</dbReference>
<dbReference type="InterPro" id="IPR003961">
    <property type="entry name" value="FN3_dom"/>
</dbReference>
<dbReference type="InterPro" id="IPR036116">
    <property type="entry name" value="FN3_sf"/>
</dbReference>
<sequence length="320" mass="33009">MKINVFYILVALVVIILTEGVYIVAGDNSSQPEEAPKTLTETTTQESEPTMPTVPTAAVPAPAPTPAPVIITSTKASTPTPTNTSPADTQAPTTPQGFAATVISDTQINLGWSVASDNVAVLGYRVYRDGVPIGTTPNTKYAAINLTPETRYALAVRSYDSAGNVSPLSGTITITTFAHQVVPAPTPVPPPTPAPVPAPVPLPAPVPPPTPEPTPAPVPAPVPAPAPTPTPAPSPTTHAVTVTKSGTISPSSLTINAGDIVRFTYTNPGDEVVLVFSPTPPSSIKLDDENSTKSYTFTNPGSYTYSKKDDNGTNATITVN</sequence>
<dbReference type="InterPro" id="IPR008972">
    <property type="entry name" value="Cupredoxin"/>
</dbReference>